<keyword evidence="3" id="KW-0731">Sigma factor</keyword>
<dbReference type="AlphaFoldDB" id="A0A1H3KG07"/>
<evidence type="ECO:0000256" key="1">
    <source>
        <dbReference type="ARBA" id="ARBA00010641"/>
    </source>
</evidence>
<dbReference type="GO" id="GO:0016987">
    <property type="term" value="F:sigma factor activity"/>
    <property type="evidence" value="ECO:0007669"/>
    <property type="project" value="UniProtKB-KW"/>
</dbReference>
<evidence type="ECO:0000256" key="3">
    <source>
        <dbReference type="ARBA" id="ARBA00023082"/>
    </source>
</evidence>
<name>A0A1H3KG07_9BURK</name>
<dbReference type="RefSeq" id="WP_016451386.1">
    <property type="nucleotide sequence ID" value="NZ_CP065748.1"/>
</dbReference>
<dbReference type="NCBIfam" id="TIGR02937">
    <property type="entry name" value="sigma70-ECF"/>
    <property type="match status" value="1"/>
</dbReference>
<dbReference type="Proteomes" id="UP000183417">
    <property type="component" value="Unassembled WGS sequence"/>
</dbReference>
<dbReference type="Pfam" id="PF08281">
    <property type="entry name" value="Sigma70_r4_2"/>
    <property type="match status" value="1"/>
</dbReference>
<dbReference type="InterPro" id="IPR007627">
    <property type="entry name" value="RNA_pol_sigma70_r2"/>
</dbReference>
<dbReference type="GO" id="GO:0006352">
    <property type="term" value="P:DNA-templated transcription initiation"/>
    <property type="evidence" value="ECO:0007669"/>
    <property type="project" value="InterPro"/>
</dbReference>
<proteinExistence type="inferred from homology"/>
<keyword evidence="2" id="KW-0805">Transcription regulation</keyword>
<feature type="domain" description="RNA polymerase sigma factor 70 region 4 type 2" evidence="6">
    <location>
        <begin position="111"/>
        <end position="162"/>
    </location>
</feature>
<evidence type="ECO:0000256" key="4">
    <source>
        <dbReference type="ARBA" id="ARBA00023163"/>
    </source>
</evidence>
<dbReference type="NCBIfam" id="NF009180">
    <property type="entry name" value="PRK12528.1"/>
    <property type="match status" value="1"/>
</dbReference>
<dbReference type="Proteomes" id="UP000595064">
    <property type="component" value="Chromosome"/>
</dbReference>
<dbReference type="CDD" id="cd06171">
    <property type="entry name" value="Sigma70_r4"/>
    <property type="match status" value="1"/>
</dbReference>
<keyword evidence="10" id="KW-1185">Reference proteome</keyword>
<sequence>MAAAPSHPDIALLYSDHHGWLVGWLRRRLGNPCDAADLAQDTFIRVLGKPQSLHGVREPRAWLTTIANGLVVDHTRRAALERACLDAIASLPEPLAPSAEERHLLIESLVRMDNLLAGLPPKARSAFLLSRLEGLSYPEIALQLGVCLSSVEKYMATAIRHCLALRRELTA</sequence>
<dbReference type="GeneID" id="94691200"/>
<dbReference type="InterPro" id="IPR036388">
    <property type="entry name" value="WH-like_DNA-bd_sf"/>
</dbReference>
<dbReference type="KEGG" id="dla:I6G47_31930"/>
<dbReference type="Pfam" id="PF04542">
    <property type="entry name" value="Sigma70_r2"/>
    <property type="match status" value="1"/>
</dbReference>
<keyword evidence="4" id="KW-0804">Transcription</keyword>
<protein>
    <submittedName>
        <fullName evidence="8">RNA polymerase sigma-70 factor, ECF subfamily</fullName>
    </submittedName>
    <submittedName>
        <fullName evidence="7">Sigma-70 family RNA polymerase sigma factor</fullName>
    </submittedName>
</protein>
<reference evidence="7 10" key="2">
    <citation type="submission" date="2020-12" db="EMBL/GenBank/DDBJ databases">
        <title>FDA dAtabase for Regulatory Grade micrObial Sequences (FDA-ARGOS): Supporting development and validation of Infectious Disease Dx tests.</title>
        <authorList>
            <person name="Sproer C."/>
            <person name="Gronow S."/>
            <person name="Severitt S."/>
            <person name="Schroder I."/>
            <person name="Tallon L."/>
            <person name="Sadzewicz L."/>
            <person name="Zhao X."/>
            <person name="Boylan J."/>
            <person name="Ott S."/>
            <person name="Bowen H."/>
            <person name="Vavikolanu K."/>
            <person name="Mehta A."/>
            <person name="Aluvathingal J."/>
            <person name="Nadendla S."/>
            <person name="Lowell S."/>
            <person name="Myers T."/>
            <person name="Yan Y."/>
            <person name="Sichtig H."/>
        </authorList>
    </citation>
    <scope>NUCLEOTIDE SEQUENCE [LARGE SCALE GENOMIC DNA]</scope>
    <source>
        <strain evidence="7 10">FDAARGOS_890</strain>
    </source>
</reference>
<dbReference type="NCBIfam" id="NF007232">
    <property type="entry name" value="PRK09651.1"/>
    <property type="match status" value="1"/>
</dbReference>
<dbReference type="GO" id="GO:0003677">
    <property type="term" value="F:DNA binding"/>
    <property type="evidence" value="ECO:0007669"/>
    <property type="project" value="InterPro"/>
</dbReference>
<dbReference type="InterPro" id="IPR013249">
    <property type="entry name" value="RNA_pol_sigma70_r4_t2"/>
</dbReference>
<dbReference type="Gene3D" id="1.10.1740.10">
    <property type="match status" value="1"/>
</dbReference>
<dbReference type="SUPFAM" id="SSF88659">
    <property type="entry name" value="Sigma3 and sigma4 domains of RNA polymerase sigma factors"/>
    <property type="match status" value="1"/>
</dbReference>
<evidence type="ECO:0000313" key="7">
    <source>
        <dbReference type="EMBL" id="QPS81509.1"/>
    </source>
</evidence>
<evidence type="ECO:0000256" key="2">
    <source>
        <dbReference type="ARBA" id="ARBA00023015"/>
    </source>
</evidence>
<dbReference type="InterPro" id="IPR013325">
    <property type="entry name" value="RNA_pol_sigma_r2"/>
</dbReference>
<evidence type="ECO:0000259" key="5">
    <source>
        <dbReference type="Pfam" id="PF04542"/>
    </source>
</evidence>
<evidence type="ECO:0000259" key="6">
    <source>
        <dbReference type="Pfam" id="PF08281"/>
    </source>
</evidence>
<organism evidence="8 9">
    <name type="scientific">Delftia lacustris</name>
    <dbReference type="NCBI Taxonomy" id="558537"/>
    <lineage>
        <taxon>Bacteria</taxon>
        <taxon>Pseudomonadati</taxon>
        <taxon>Pseudomonadota</taxon>
        <taxon>Betaproteobacteria</taxon>
        <taxon>Burkholderiales</taxon>
        <taxon>Comamonadaceae</taxon>
        <taxon>Delftia</taxon>
    </lineage>
</organism>
<dbReference type="PANTHER" id="PTHR43133:SF63">
    <property type="entry name" value="RNA POLYMERASE SIGMA FACTOR FECI-RELATED"/>
    <property type="match status" value="1"/>
</dbReference>
<gene>
    <name evidence="7" type="ORF">I6G47_31930</name>
    <name evidence="8" type="ORF">SAMN05421547_105147</name>
</gene>
<feature type="domain" description="RNA polymerase sigma-70 region 2" evidence="5">
    <location>
        <begin position="13"/>
        <end position="79"/>
    </location>
</feature>
<dbReference type="InterPro" id="IPR014284">
    <property type="entry name" value="RNA_pol_sigma-70_dom"/>
</dbReference>
<dbReference type="InterPro" id="IPR039425">
    <property type="entry name" value="RNA_pol_sigma-70-like"/>
</dbReference>
<evidence type="ECO:0000313" key="8">
    <source>
        <dbReference type="EMBL" id="SDY50548.1"/>
    </source>
</evidence>
<dbReference type="Gene3D" id="1.10.10.10">
    <property type="entry name" value="Winged helix-like DNA-binding domain superfamily/Winged helix DNA-binding domain"/>
    <property type="match status" value="1"/>
</dbReference>
<dbReference type="SUPFAM" id="SSF88946">
    <property type="entry name" value="Sigma2 domain of RNA polymerase sigma factors"/>
    <property type="match status" value="1"/>
</dbReference>
<dbReference type="InterPro" id="IPR013324">
    <property type="entry name" value="RNA_pol_sigma_r3/r4-like"/>
</dbReference>
<reference evidence="8 9" key="1">
    <citation type="submission" date="2016-10" db="EMBL/GenBank/DDBJ databases">
        <authorList>
            <person name="de Groot N.N."/>
        </authorList>
    </citation>
    <scope>NUCLEOTIDE SEQUENCE [LARGE SCALE GENOMIC DNA]</scope>
    <source>
        <strain evidence="8 9">LMG 24775</strain>
    </source>
</reference>
<comment type="similarity">
    <text evidence="1">Belongs to the sigma-70 factor family. ECF subfamily.</text>
</comment>
<accession>A0A1H3KG07</accession>
<dbReference type="EMBL" id="FNPE01000005">
    <property type="protein sequence ID" value="SDY50548.1"/>
    <property type="molecule type" value="Genomic_DNA"/>
</dbReference>
<dbReference type="PANTHER" id="PTHR43133">
    <property type="entry name" value="RNA POLYMERASE ECF-TYPE SIGMA FACTO"/>
    <property type="match status" value="1"/>
</dbReference>
<dbReference type="EMBL" id="CP065748">
    <property type="protein sequence ID" value="QPS81509.1"/>
    <property type="molecule type" value="Genomic_DNA"/>
</dbReference>
<evidence type="ECO:0000313" key="9">
    <source>
        <dbReference type="Proteomes" id="UP000183417"/>
    </source>
</evidence>
<evidence type="ECO:0000313" key="10">
    <source>
        <dbReference type="Proteomes" id="UP000595064"/>
    </source>
</evidence>